<evidence type="ECO:0000259" key="2">
    <source>
        <dbReference type="Pfam" id="PF02829"/>
    </source>
</evidence>
<dbReference type="RefSeq" id="WP_132766871.1">
    <property type="nucleotide sequence ID" value="NZ_SMAB01000002.1"/>
</dbReference>
<dbReference type="Pfam" id="PF08279">
    <property type="entry name" value="HTH_11"/>
    <property type="match status" value="1"/>
</dbReference>
<evidence type="ECO:0000256" key="1">
    <source>
        <dbReference type="PIRSR" id="PIRSR037847-1"/>
    </source>
</evidence>
<dbReference type="Gene3D" id="1.10.10.10">
    <property type="entry name" value="Winged helix-like DNA-binding domain superfamily/Winged helix DNA-binding domain"/>
    <property type="match status" value="1"/>
</dbReference>
<dbReference type="InterPro" id="IPR035922">
    <property type="entry name" value="3H_dom_sf"/>
</dbReference>
<dbReference type="InterPro" id="IPR026043">
    <property type="entry name" value="NadR"/>
</dbReference>
<dbReference type="PIRSF" id="PIRSF037847">
    <property type="entry name" value="NiaR"/>
    <property type="match status" value="1"/>
</dbReference>
<organism evidence="4 5">
    <name type="scientific">Tepidibacillus fermentans</name>
    <dbReference type="NCBI Taxonomy" id="1281767"/>
    <lineage>
        <taxon>Bacteria</taxon>
        <taxon>Bacillati</taxon>
        <taxon>Bacillota</taxon>
        <taxon>Bacilli</taxon>
        <taxon>Bacillales</taxon>
        <taxon>Bacillaceae</taxon>
        <taxon>Tepidibacillus</taxon>
    </lineage>
</organism>
<dbReference type="EMBL" id="SMAB01000002">
    <property type="protein sequence ID" value="TCS84008.1"/>
    <property type="molecule type" value="Genomic_DNA"/>
</dbReference>
<dbReference type="Pfam" id="PF02829">
    <property type="entry name" value="3H"/>
    <property type="match status" value="1"/>
</dbReference>
<dbReference type="AlphaFoldDB" id="A0A4R3KM50"/>
<feature type="binding site" evidence="1">
    <location>
        <position position="150"/>
    </location>
    <ligand>
        <name>Ni(2+)</name>
        <dbReference type="ChEBI" id="CHEBI:49786"/>
    </ligand>
</feature>
<feature type="binding site" evidence="1">
    <location>
        <position position="152"/>
    </location>
    <ligand>
        <name>Ni(2+)</name>
        <dbReference type="ChEBI" id="CHEBI:49786"/>
    </ligand>
</feature>
<dbReference type="PANTHER" id="PTHR40068">
    <property type="entry name" value="TRANSCRIPTION REPRESSOR NIAR-RELATED"/>
    <property type="match status" value="1"/>
</dbReference>
<feature type="binding site" evidence="1">
    <location>
        <position position="83"/>
    </location>
    <ligand>
        <name>Ni(2+)</name>
        <dbReference type="ChEBI" id="CHEBI:49786"/>
    </ligand>
</feature>
<dbReference type="InterPro" id="IPR036390">
    <property type="entry name" value="WH_DNA-bd_sf"/>
</dbReference>
<dbReference type="PANTHER" id="PTHR40068:SF1">
    <property type="entry name" value="TRANSCRIPTION REPRESSOR NIAR-RELATED"/>
    <property type="match status" value="1"/>
</dbReference>
<dbReference type="SUPFAM" id="SSF46785">
    <property type="entry name" value="Winged helix' DNA-binding domain"/>
    <property type="match status" value="1"/>
</dbReference>
<dbReference type="SUPFAM" id="SSF75500">
    <property type="entry name" value="Putative transcriptional regulator TM1602, C-terminal domain"/>
    <property type="match status" value="1"/>
</dbReference>
<evidence type="ECO:0000259" key="3">
    <source>
        <dbReference type="Pfam" id="PF08279"/>
    </source>
</evidence>
<dbReference type="Gene3D" id="3.30.1340.20">
    <property type="entry name" value="3H domain"/>
    <property type="match status" value="1"/>
</dbReference>
<keyword evidence="5" id="KW-1185">Reference proteome</keyword>
<evidence type="ECO:0000313" key="4">
    <source>
        <dbReference type="EMBL" id="TCS84008.1"/>
    </source>
</evidence>
<comment type="caution">
    <text evidence="4">The sequence shown here is derived from an EMBL/GenBank/DDBJ whole genome shotgun (WGS) entry which is preliminary data.</text>
</comment>
<dbReference type="Proteomes" id="UP000295788">
    <property type="component" value="Unassembled WGS sequence"/>
</dbReference>
<proteinExistence type="predicted"/>
<feature type="domain" description="3H" evidence="2">
    <location>
        <begin position="79"/>
        <end position="175"/>
    </location>
</feature>
<keyword evidence="1" id="KW-0479">Metal-binding</keyword>
<dbReference type="OrthoDB" id="9792661at2"/>
<gene>
    <name evidence="4" type="ORF">EDD72_10248</name>
</gene>
<feature type="domain" description="Helix-turn-helix type 11" evidence="3">
    <location>
        <begin position="11"/>
        <end position="63"/>
    </location>
</feature>
<feature type="binding site" evidence="1">
    <location>
        <position position="91"/>
    </location>
    <ligand>
        <name>Ni(2+)</name>
        <dbReference type="ChEBI" id="CHEBI:49786"/>
    </ligand>
</feature>
<accession>A0A4R3KM50</accession>
<sequence length="180" mass="20671">MDRKKRLGEERRQLILDWLKRSEGPLTGQQIAEKMNVSRQVIVQDISLLKARNEPIIATAQGYVYMNEKESDHPYRRIIACSHSPQQTQEELNIIVDHGVFVKDVIVEHPIYGELTASLMLKNRRDVQQFIDKMTETKAAYLSDLTGGIHLHTLEAETEEQLDEVCETLEKASLLLSKTE</sequence>
<dbReference type="GO" id="GO:0046872">
    <property type="term" value="F:metal ion binding"/>
    <property type="evidence" value="ECO:0007669"/>
    <property type="project" value="UniProtKB-KW"/>
</dbReference>
<name>A0A4R3KM50_9BACI</name>
<reference evidence="4 5" key="1">
    <citation type="submission" date="2019-03" db="EMBL/GenBank/DDBJ databases">
        <title>Genomic Encyclopedia of Type Strains, Phase IV (KMG-IV): sequencing the most valuable type-strain genomes for metagenomic binning, comparative biology and taxonomic classification.</title>
        <authorList>
            <person name="Goeker M."/>
        </authorList>
    </citation>
    <scope>NUCLEOTIDE SEQUENCE [LARGE SCALE GENOMIC DNA]</scope>
    <source>
        <strain evidence="4 5">DSM 23802</strain>
    </source>
</reference>
<dbReference type="InterPro" id="IPR036388">
    <property type="entry name" value="WH-like_DNA-bd_sf"/>
</dbReference>
<dbReference type="InterPro" id="IPR013196">
    <property type="entry name" value="HTH_11"/>
</dbReference>
<protein>
    <recommendedName>
        <fullName evidence="6">Transcriptional regulator</fullName>
    </recommendedName>
</protein>
<dbReference type="InterPro" id="IPR004173">
    <property type="entry name" value="3H_domain"/>
</dbReference>
<evidence type="ECO:0008006" key="6">
    <source>
        <dbReference type="Google" id="ProtNLM"/>
    </source>
</evidence>
<evidence type="ECO:0000313" key="5">
    <source>
        <dbReference type="Proteomes" id="UP000295788"/>
    </source>
</evidence>
<keyword evidence="1" id="KW-0533">Nickel</keyword>